<dbReference type="EMBL" id="JAGGLB010000045">
    <property type="protein sequence ID" value="MBP1996203.1"/>
    <property type="molecule type" value="Genomic_DNA"/>
</dbReference>
<evidence type="ECO:0000313" key="1">
    <source>
        <dbReference type="EMBL" id="MBP1996203.1"/>
    </source>
</evidence>
<dbReference type="InterPro" id="IPR019700">
    <property type="entry name" value="Sigma-G_inhibitor_Gin"/>
</dbReference>
<dbReference type="RefSeq" id="WP_209978397.1">
    <property type="nucleotide sequence ID" value="NZ_JAGGLB010000045.1"/>
</dbReference>
<keyword evidence="2" id="KW-1185">Reference proteome</keyword>
<gene>
    <name evidence="1" type="ORF">J2Z66_007847</name>
</gene>
<evidence type="ECO:0000313" key="2">
    <source>
        <dbReference type="Proteomes" id="UP001519287"/>
    </source>
</evidence>
<proteinExistence type="predicted"/>
<dbReference type="Pfam" id="PF10764">
    <property type="entry name" value="Gin"/>
    <property type="match status" value="1"/>
</dbReference>
<accession>A0ABS4J8M7</accession>
<sequence length="61" mass="6974">MEETQTDSCIICGQRHQKGILILAAFLCEDCELEIVGTDVHDVKYPYFVHQMGQVLYKKNA</sequence>
<protein>
    <recommendedName>
        <fullName evidence="3">Inhibitor of sigma-G Gin</fullName>
    </recommendedName>
</protein>
<organism evidence="1 2">
    <name type="scientific">Paenibacillus eucommiae</name>
    <dbReference type="NCBI Taxonomy" id="1355755"/>
    <lineage>
        <taxon>Bacteria</taxon>
        <taxon>Bacillati</taxon>
        <taxon>Bacillota</taxon>
        <taxon>Bacilli</taxon>
        <taxon>Bacillales</taxon>
        <taxon>Paenibacillaceae</taxon>
        <taxon>Paenibacillus</taxon>
    </lineage>
</organism>
<name>A0ABS4J8M7_9BACL</name>
<reference evidence="1 2" key="1">
    <citation type="submission" date="2021-03" db="EMBL/GenBank/DDBJ databases">
        <title>Genomic Encyclopedia of Type Strains, Phase IV (KMG-IV): sequencing the most valuable type-strain genomes for metagenomic binning, comparative biology and taxonomic classification.</title>
        <authorList>
            <person name="Goeker M."/>
        </authorList>
    </citation>
    <scope>NUCLEOTIDE SEQUENCE [LARGE SCALE GENOMIC DNA]</scope>
    <source>
        <strain evidence="1 2">DSM 26048</strain>
    </source>
</reference>
<evidence type="ECO:0008006" key="3">
    <source>
        <dbReference type="Google" id="ProtNLM"/>
    </source>
</evidence>
<comment type="caution">
    <text evidence="1">The sequence shown here is derived from an EMBL/GenBank/DDBJ whole genome shotgun (WGS) entry which is preliminary data.</text>
</comment>
<dbReference type="Proteomes" id="UP001519287">
    <property type="component" value="Unassembled WGS sequence"/>
</dbReference>